<reference evidence="1" key="1">
    <citation type="submission" date="2022-02" db="EMBL/GenBank/DDBJ databases">
        <title>Coral-associated bacteria.</title>
        <authorList>
            <person name="Tang K."/>
            <person name="Wang X."/>
        </authorList>
    </citation>
    <scope>NUCLEOTIDE SEQUENCE</scope>
    <source>
        <strain evidence="1">SCSIO 43006</strain>
    </source>
</reference>
<dbReference type="EMBL" id="CP092418">
    <property type="protein sequence ID" value="USD21383.1"/>
    <property type="molecule type" value="Genomic_DNA"/>
</dbReference>
<sequence>MKHDPTTKEGREEIKRSLKKLRPEIEELKELAKKDVDNEPRGKLTNPSEIHVKRILKRNEDR</sequence>
<dbReference type="RefSeq" id="WP_252083780.1">
    <property type="nucleotide sequence ID" value="NZ_CP092418.1"/>
</dbReference>
<accession>A0ABY4VE05</accession>
<dbReference type="Proteomes" id="UP001055658">
    <property type="component" value="Chromosome"/>
</dbReference>
<evidence type="ECO:0000313" key="1">
    <source>
        <dbReference type="EMBL" id="USD21383.1"/>
    </source>
</evidence>
<name>A0ABY4VE05_9GAMM</name>
<proteinExistence type="predicted"/>
<gene>
    <name evidence="1" type="ORF">MJO52_20380</name>
</gene>
<keyword evidence="2" id="KW-1185">Reference proteome</keyword>
<organism evidence="1 2">
    <name type="scientific">Microbulbifer variabilis</name>
    <dbReference type="NCBI Taxonomy" id="266805"/>
    <lineage>
        <taxon>Bacteria</taxon>
        <taxon>Pseudomonadati</taxon>
        <taxon>Pseudomonadota</taxon>
        <taxon>Gammaproteobacteria</taxon>
        <taxon>Cellvibrionales</taxon>
        <taxon>Microbulbiferaceae</taxon>
        <taxon>Microbulbifer</taxon>
    </lineage>
</organism>
<evidence type="ECO:0000313" key="2">
    <source>
        <dbReference type="Proteomes" id="UP001055658"/>
    </source>
</evidence>
<evidence type="ECO:0008006" key="3">
    <source>
        <dbReference type="Google" id="ProtNLM"/>
    </source>
</evidence>
<protein>
    <recommendedName>
        <fullName evidence="3">Small acid-soluble spore protein Tlp</fullName>
    </recommendedName>
</protein>